<name>J3CIZ6_9FLAO</name>
<gene>
    <name evidence="1" type="ORF">PMI13_01913</name>
</gene>
<dbReference type="InterPro" id="IPR029058">
    <property type="entry name" value="AB_hydrolase_fold"/>
</dbReference>
<dbReference type="RefSeq" id="WP_007843011.1">
    <property type="nucleotide sequence ID" value="NZ_AKJY01000032.1"/>
</dbReference>
<keyword evidence="2" id="KW-1185">Reference proteome</keyword>
<keyword evidence="1" id="KW-0378">Hydrolase</keyword>
<accession>J3CIZ6</accession>
<keyword evidence="1" id="KW-0808">Transferase</keyword>
<dbReference type="Proteomes" id="UP000007509">
    <property type="component" value="Unassembled WGS sequence"/>
</dbReference>
<comment type="caution">
    <text evidence="1">The sequence shown here is derived from an EMBL/GenBank/DDBJ whole genome shotgun (WGS) entry which is preliminary data.</text>
</comment>
<organism evidence="1 2">
    <name type="scientific">Chryseobacterium populi</name>
    <dbReference type="NCBI Taxonomy" id="1144316"/>
    <lineage>
        <taxon>Bacteria</taxon>
        <taxon>Pseudomonadati</taxon>
        <taxon>Bacteroidota</taxon>
        <taxon>Flavobacteriia</taxon>
        <taxon>Flavobacteriales</taxon>
        <taxon>Weeksellaceae</taxon>
        <taxon>Chryseobacterium group</taxon>
        <taxon>Chryseobacterium</taxon>
    </lineage>
</organism>
<sequence>MRKEPDIRKNSLSKIQNPVLVIAGEKDVIKQEHTEFIVKQILHAELRIYKGATHMILYAPGNLNQDILEFLKK</sequence>
<dbReference type="SUPFAM" id="SSF53474">
    <property type="entry name" value="alpha/beta-Hydrolases"/>
    <property type="match status" value="1"/>
</dbReference>
<dbReference type="EMBL" id="AKJY01000032">
    <property type="protein sequence ID" value="EJL72421.1"/>
    <property type="molecule type" value="Genomic_DNA"/>
</dbReference>
<dbReference type="Gene3D" id="3.40.50.1820">
    <property type="entry name" value="alpha/beta hydrolase"/>
    <property type="match status" value="1"/>
</dbReference>
<keyword evidence="1" id="KW-0012">Acyltransferase</keyword>
<evidence type="ECO:0000313" key="1">
    <source>
        <dbReference type="EMBL" id="EJL72421.1"/>
    </source>
</evidence>
<reference evidence="1 2" key="1">
    <citation type="journal article" date="2012" name="J. Bacteriol.">
        <title>Twenty-one genome sequences from Pseudomonas species and 19 genome sequences from diverse bacteria isolated from the rhizosphere and endosphere of Populus deltoides.</title>
        <authorList>
            <person name="Brown S.D."/>
            <person name="Utturkar S.M."/>
            <person name="Klingeman D.M."/>
            <person name="Johnson C.M."/>
            <person name="Martin S.L."/>
            <person name="Land M.L."/>
            <person name="Lu T.Y."/>
            <person name="Schadt C.W."/>
            <person name="Doktycz M.J."/>
            <person name="Pelletier D.A."/>
        </authorList>
    </citation>
    <scope>NUCLEOTIDE SEQUENCE [LARGE SCALE GENOMIC DNA]</scope>
    <source>
        <strain evidence="1 2">CF314</strain>
    </source>
</reference>
<dbReference type="AlphaFoldDB" id="J3CIZ6"/>
<evidence type="ECO:0000313" key="2">
    <source>
        <dbReference type="Proteomes" id="UP000007509"/>
    </source>
</evidence>
<protein>
    <submittedName>
        <fullName evidence="1">Putative hydrolase or acyltransferase of alpha/beta superfamily</fullName>
    </submittedName>
</protein>
<dbReference type="GO" id="GO:0016787">
    <property type="term" value="F:hydrolase activity"/>
    <property type="evidence" value="ECO:0007669"/>
    <property type="project" value="UniProtKB-KW"/>
</dbReference>
<dbReference type="OrthoDB" id="2247630at2"/>
<dbReference type="PATRIC" id="fig|1144316.3.peg.1920"/>
<proteinExistence type="predicted"/>
<dbReference type="GO" id="GO:0016746">
    <property type="term" value="F:acyltransferase activity"/>
    <property type="evidence" value="ECO:0007669"/>
    <property type="project" value="UniProtKB-KW"/>
</dbReference>